<sequence length="251" mass="26529">MKAISLILMSGALALTACNGEKGTGTATGNAAAEPKAVPAPASGDWSEITTESPQGGFIMGNPVAKVKLVEFGSMTCPHCREFDETAAPKLIENYVKKGLVSWEFRNFVRDPYDITASIVARCGGAPSFFGLTRSFYASQNDWIAKLQAATTDPQQAAALQAMPPQQQFKAISDIAGFPTFAAQRGIPKAKLEACLADEAAATKLVQMNSDAVASYPEIPGTPSFLINGELSKVPGTWEALEPEIKKALGQ</sequence>
<reference evidence="4 5" key="1">
    <citation type="submission" date="2020-08" db="EMBL/GenBank/DDBJ databases">
        <title>Genome sequence of Sphingomonas rhizophila KACC 19189T.</title>
        <authorList>
            <person name="Hyun D.-W."/>
            <person name="Bae J.-W."/>
        </authorList>
    </citation>
    <scope>NUCLEOTIDE SEQUENCE [LARGE SCALE GENOMIC DNA]</scope>
    <source>
        <strain evidence="4 5">KACC 19189</strain>
    </source>
</reference>
<accession>A0A7G9S9N7</accession>
<dbReference type="PROSITE" id="PS51257">
    <property type="entry name" value="PROKAR_LIPOPROTEIN"/>
    <property type="match status" value="1"/>
</dbReference>
<dbReference type="KEGG" id="srhi:H9L12_09650"/>
<dbReference type="InterPro" id="IPR036249">
    <property type="entry name" value="Thioredoxin-like_sf"/>
</dbReference>
<keyword evidence="5" id="KW-1185">Reference proteome</keyword>
<dbReference type="RefSeq" id="WP_187541561.1">
    <property type="nucleotide sequence ID" value="NZ_CP060717.1"/>
</dbReference>
<proteinExistence type="predicted"/>
<evidence type="ECO:0000313" key="4">
    <source>
        <dbReference type="EMBL" id="QNN64562.1"/>
    </source>
</evidence>
<evidence type="ECO:0000256" key="1">
    <source>
        <dbReference type="SAM" id="MobiDB-lite"/>
    </source>
</evidence>
<dbReference type="EMBL" id="CP060717">
    <property type="protein sequence ID" value="QNN64562.1"/>
    <property type="molecule type" value="Genomic_DNA"/>
</dbReference>
<feature type="compositionally biased region" description="Low complexity" evidence="1">
    <location>
        <begin position="24"/>
        <end position="42"/>
    </location>
</feature>
<gene>
    <name evidence="4" type="ORF">H9L12_09650</name>
</gene>
<dbReference type="Pfam" id="PF13462">
    <property type="entry name" value="Thioredoxin_4"/>
    <property type="match status" value="1"/>
</dbReference>
<feature type="chain" id="PRO_5028988913" evidence="2">
    <location>
        <begin position="18"/>
        <end position="251"/>
    </location>
</feature>
<evidence type="ECO:0000259" key="3">
    <source>
        <dbReference type="Pfam" id="PF13462"/>
    </source>
</evidence>
<dbReference type="SUPFAM" id="SSF52833">
    <property type="entry name" value="Thioredoxin-like"/>
    <property type="match status" value="1"/>
</dbReference>
<dbReference type="Gene3D" id="3.40.30.10">
    <property type="entry name" value="Glutaredoxin"/>
    <property type="match status" value="1"/>
</dbReference>
<organism evidence="4 5">
    <name type="scientific">Sphingomonas rhizophila</name>
    <dbReference type="NCBI Taxonomy" id="2071607"/>
    <lineage>
        <taxon>Bacteria</taxon>
        <taxon>Pseudomonadati</taxon>
        <taxon>Pseudomonadota</taxon>
        <taxon>Alphaproteobacteria</taxon>
        <taxon>Sphingomonadales</taxon>
        <taxon>Sphingomonadaceae</taxon>
        <taxon>Sphingomonas</taxon>
    </lineage>
</organism>
<feature type="region of interest" description="Disordered" evidence="1">
    <location>
        <begin position="24"/>
        <end position="46"/>
    </location>
</feature>
<name>A0A7G9S9N7_9SPHN</name>
<evidence type="ECO:0000256" key="2">
    <source>
        <dbReference type="SAM" id="SignalP"/>
    </source>
</evidence>
<evidence type="ECO:0000313" key="5">
    <source>
        <dbReference type="Proteomes" id="UP000515955"/>
    </source>
</evidence>
<keyword evidence="2" id="KW-0732">Signal</keyword>
<dbReference type="Proteomes" id="UP000515955">
    <property type="component" value="Chromosome"/>
</dbReference>
<dbReference type="InterPro" id="IPR012336">
    <property type="entry name" value="Thioredoxin-like_fold"/>
</dbReference>
<feature type="signal peptide" evidence="2">
    <location>
        <begin position="1"/>
        <end position="17"/>
    </location>
</feature>
<dbReference type="AlphaFoldDB" id="A0A7G9S9N7"/>
<dbReference type="Gene3D" id="1.10.40.110">
    <property type="match status" value="1"/>
</dbReference>
<feature type="domain" description="Thioredoxin-like fold" evidence="3">
    <location>
        <begin position="56"/>
        <end position="246"/>
    </location>
</feature>
<protein>
    <submittedName>
        <fullName evidence="4">Thioredoxin domain-containing protein</fullName>
    </submittedName>
</protein>